<reference evidence="1" key="1">
    <citation type="submission" date="2021-02" db="EMBL/GenBank/DDBJ databases">
        <authorList>
            <person name="Nowell W R."/>
        </authorList>
    </citation>
    <scope>NUCLEOTIDE SEQUENCE</scope>
</reference>
<dbReference type="AlphaFoldDB" id="A0A8S3EBJ0"/>
<accession>A0A8S3EBJ0</accession>
<name>A0A8S3EBJ0_9BILA</name>
<organism evidence="1 2">
    <name type="scientific">Rotaria magnacalcarata</name>
    <dbReference type="NCBI Taxonomy" id="392030"/>
    <lineage>
        <taxon>Eukaryota</taxon>
        <taxon>Metazoa</taxon>
        <taxon>Spiralia</taxon>
        <taxon>Gnathifera</taxon>
        <taxon>Rotifera</taxon>
        <taxon>Eurotatoria</taxon>
        <taxon>Bdelloidea</taxon>
        <taxon>Philodinida</taxon>
        <taxon>Philodinidae</taxon>
        <taxon>Rotaria</taxon>
    </lineage>
</organism>
<dbReference type="Proteomes" id="UP000681720">
    <property type="component" value="Unassembled WGS sequence"/>
</dbReference>
<protein>
    <submittedName>
        <fullName evidence="1">Uncharacterized protein</fullName>
    </submittedName>
</protein>
<evidence type="ECO:0000313" key="2">
    <source>
        <dbReference type="Proteomes" id="UP000681720"/>
    </source>
</evidence>
<proteinExistence type="predicted"/>
<sequence length="222" mass="24979">MDRAFDAFFKVVQYPGFKAVIVECLKIGRELSHDTTLSSGDLISCDRTIKNEINKLAANERLLLKDRLIEAVKYGGATAHFAGKDTKYCSVDLFCTEFTARKKVLLCKELACFGLENYLSDIIFVTDRGANFVKGLNGFTVLFLFTGKKTDRSTTTKKGVLMRIEKTPNKTTKYRTTIEASREIYSGGEMTDDENTYDTDESEITDDDDIIDYSSITIMNLP</sequence>
<comment type="caution">
    <text evidence="1">The sequence shown here is derived from an EMBL/GenBank/DDBJ whole genome shotgun (WGS) entry which is preliminary data.</text>
</comment>
<evidence type="ECO:0000313" key="1">
    <source>
        <dbReference type="EMBL" id="CAF5069070.1"/>
    </source>
</evidence>
<gene>
    <name evidence="1" type="ORF">GIL414_LOCUS61001</name>
</gene>
<feature type="non-terminal residue" evidence="1">
    <location>
        <position position="222"/>
    </location>
</feature>
<dbReference type="EMBL" id="CAJOBJ010237799">
    <property type="protein sequence ID" value="CAF5069070.1"/>
    <property type="molecule type" value="Genomic_DNA"/>
</dbReference>